<name>A0A6J4NDI2_9BACT</name>
<evidence type="ECO:0000313" key="1">
    <source>
        <dbReference type="EMBL" id="CAA9381818.1"/>
    </source>
</evidence>
<dbReference type="SUPFAM" id="SSF54593">
    <property type="entry name" value="Glyoxalase/Bleomycin resistance protein/Dihydroxybiphenyl dioxygenase"/>
    <property type="match status" value="1"/>
</dbReference>
<reference evidence="1" key="1">
    <citation type="submission" date="2020-02" db="EMBL/GenBank/DDBJ databases">
        <authorList>
            <person name="Meier V. D."/>
        </authorList>
    </citation>
    <scope>NUCLEOTIDE SEQUENCE</scope>
    <source>
        <strain evidence="1">AVDCRST_MAG74</strain>
    </source>
</reference>
<evidence type="ECO:0008006" key="2">
    <source>
        <dbReference type="Google" id="ProtNLM"/>
    </source>
</evidence>
<proteinExistence type="predicted"/>
<organism evidence="1">
    <name type="scientific">uncultured Pyrinomonadaceae bacterium</name>
    <dbReference type="NCBI Taxonomy" id="2283094"/>
    <lineage>
        <taxon>Bacteria</taxon>
        <taxon>Pseudomonadati</taxon>
        <taxon>Acidobacteriota</taxon>
        <taxon>Blastocatellia</taxon>
        <taxon>Blastocatellales</taxon>
        <taxon>Pyrinomonadaceae</taxon>
        <taxon>environmental samples</taxon>
    </lineage>
</organism>
<dbReference type="CDD" id="cd06587">
    <property type="entry name" value="VOC"/>
    <property type="match status" value="1"/>
</dbReference>
<gene>
    <name evidence="1" type="ORF">AVDCRST_MAG74-429</name>
</gene>
<dbReference type="EMBL" id="CADCUR010000032">
    <property type="protein sequence ID" value="CAA9381818.1"/>
    <property type="molecule type" value="Genomic_DNA"/>
</dbReference>
<dbReference type="AlphaFoldDB" id="A0A6J4NDI2"/>
<dbReference type="Gene3D" id="3.10.180.10">
    <property type="entry name" value="2,3-Dihydroxybiphenyl 1,2-Dioxygenase, domain 1"/>
    <property type="match status" value="1"/>
</dbReference>
<accession>A0A6J4NDI2</accession>
<protein>
    <recommendedName>
        <fullName evidence="2">VOC domain-containing protein</fullName>
    </recommendedName>
</protein>
<sequence>MKNENDIRFTGTVDHIAVKCDDLEKDVEEYKRLGFTLETLYEDWAMMRDARGFGIALLPPNSKHPTHLGLKVETLEELEAAAARENRPIKPHRDGTSSFYTKGVGGNAVELIYYPEDYGK</sequence>
<dbReference type="InterPro" id="IPR029068">
    <property type="entry name" value="Glyas_Bleomycin-R_OHBP_Dase"/>
</dbReference>